<dbReference type="Pfam" id="PF00801">
    <property type="entry name" value="PKD"/>
    <property type="match status" value="1"/>
</dbReference>
<evidence type="ECO:0000313" key="4">
    <source>
        <dbReference type="Proteomes" id="UP000632138"/>
    </source>
</evidence>
<reference evidence="3 4" key="1">
    <citation type="submission" date="2021-01" db="EMBL/GenBank/DDBJ databases">
        <title>Actinoplanes sp. nov. LDG1-06 isolated from lichen.</title>
        <authorList>
            <person name="Saeng-In P."/>
            <person name="Phongsopitanun W."/>
            <person name="Kanchanasin P."/>
            <person name="Yuki M."/>
            <person name="Kudo T."/>
            <person name="Ohkuma M."/>
            <person name="Tanasupawat S."/>
        </authorList>
    </citation>
    <scope>NUCLEOTIDE SEQUENCE [LARGE SCALE GENOMIC DNA]</scope>
    <source>
        <strain evidence="3 4">LDG1-06</strain>
    </source>
</reference>
<sequence length="252" mass="26561">MTGRRRMLTSITVATAVTALGTTGVVLAANAQGSELSASAAPAASYDFSTYYPFIGAPVTMTQTSITVGDTPASEVVQTIKWGDGTVQRAYGTTKKFSHVYRTAGSYSIQVTLEDGVSAPNVRMVGRLSVKKDATKPVVSLNKPASPTKATSWALLKGKASDTGSGLKTVAVTAIEKRGSAWYYYNGSAWVKASSQTTAGQKAKVLTVTPLKGLFSFKFKGVTKGSIRIAYSAFDRAGNRSAPKYLTQTITK</sequence>
<dbReference type="PROSITE" id="PS51318">
    <property type="entry name" value="TAT"/>
    <property type="match status" value="1"/>
</dbReference>
<accession>A0ABS2A5Q0</accession>
<dbReference type="Gene3D" id="2.60.40.10">
    <property type="entry name" value="Immunoglobulins"/>
    <property type="match status" value="1"/>
</dbReference>
<keyword evidence="4" id="KW-1185">Reference proteome</keyword>
<proteinExistence type="predicted"/>
<dbReference type="SUPFAM" id="SSF49299">
    <property type="entry name" value="PKD domain"/>
    <property type="match status" value="1"/>
</dbReference>
<protein>
    <submittedName>
        <fullName evidence="3">PKD domain-containing protein</fullName>
    </submittedName>
</protein>
<dbReference type="RefSeq" id="WP_203375093.1">
    <property type="nucleotide sequence ID" value="NZ_JAENHP010000002.1"/>
</dbReference>
<organism evidence="3 4">
    <name type="scientific">Paractinoplanes ovalisporus</name>
    <dbReference type="NCBI Taxonomy" id="2810368"/>
    <lineage>
        <taxon>Bacteria</taxon>
        <taxon>Bacillati</taxon>
        <taxon>Actinomycetota</taxon>
        <taxon>Actinomycetes</taxon>
        <taxon>Micromonosporales</taxon>
        <taxon>Micromonosporaceae</taxon>
        <taxon>Paractinoplanes</taxon>
    </lineage>
</organism>
<evidence type="ECO:0000313" key="3">
    <source>
        <dbReference type="EMBL" id="MBM2615164.1"/>
    </source>
</evidence>
<dbReference type="InterPro" id="IPR006311">
    <property type="entry name" value="TAT_signal"/>
</dbReference>
<keyword evidence="1" id="KW-0732">Signal</keyword>
<dbReference type="InterPro" id="IPR013783">
    <property type="entry name" value="Ig-like_fold"/>
</dbReference>
<evidence type="ECO:0000256" key="1">
    <source>
        <dbReference type="SAM" id="SignalP"/>
    </source>
</evidence>
<name>A0ABS2A5Q0_9ACTN</name>
<dbReference type="InterPro" id="IPR000601">
    <property type="entry name" value="PKD_dom"/>
</dbReference>
<dbReference type="InterPro" id="IPR035986">
    <property type="entry name" value="PKD_dom_sf"/>
</dbReference>
<evidence type="ECO:0000259" key="2">
    <source>
        <dbReference type="PROSITE" id="PS50093"/>
    </source>
</evidence>
<comment type="caution">
    <text evidence="3">The sequence shown here is derived from an EMBL/GenBank/DDBJ whole genome shotgun (WGS) entry which is preliminary data.</text>
</comment>
<dbReference type="PROSITE" id="PS50093">
    <property type="entry name" value="PKD"/>
    <property type="match status" value="1"/>
</dbReference>
<feature type="chain" id="PRO_5046188133" evidence="1">
    <location>
        <begin position="29"/>
        <end position="252"/>
    </location>
</feature>
<feature type="domain" description="PKD" evidence="2">
    <location>
        <begin position="83"/>
        <end position="118"/>
    </location>
</feature>
<dbReference type="EMBL" id="JAENHP010000002">
    <property type="protein sequence ID" value="MBM2615164.1"/>
    <property type="molecule type" value="Genomic_DNA"/>
</dbReference>
<gene>
    <name evidence="3" type="ORF">JIG36_06260</name>
</gene>
<dbReference type="Proteomes" id="UP000632138">
    <property type="component" value="Unassembled WGS sequence"/>
</dbReference>
<feature type="signal peptide" evidence="1">
    <location>
        <begin position="1"/>
        <end position="28"/>
    </location>
</feature>